<dbReference type="EMBL" id="JBHUNE010000009">
    <property type="protein sequence ID" value="MFD2759295.1"/>
    <property type="molecule type" value="Genomic_DNA"/>
</dbReference>
<feature type="transmembrane region" description="Helical" evidence="3">
    <location>
        <begin position="105"/>
        <end position="124"/>
    </location>
</feature>
<keyword evidence="3" id="KW-0812">Transmembrane</keyword>
<dbReference type="PANTHER" id="PTHR43318">
    <property type="entry name" value="UDP-N-ACETYLGLUCOSAMINE 4,6-DEHYDRATASE"/>
    <property type="match status" value="1"/>
</dbReference>
<evidence type="ECO:0000313" key="6">
    <source>
        <dbReference type="Proteomes" id="UP001597492"/>
    </source>
</evidence>
<feature type="transmembrane region" description="Helical" evidence="3">
    <location>
        <begin position="66"/>
        <end position="93"/>
    </location>
</feature>
<keyword evidence="3" id="KW-1133">Transmembrane helix</keyword>
<dbReference type="CDD" id="cd05237">
    <property type="entry name" value="UDP_invert_4-6DH_SDR_e"/>
    <property type="match status" value="1"/>
</dbReference>
<feature type="region of interest" description="Disordered" evidence="2">
    <location>
        <begin position="1"/>
        <end position="21"/>
    </location>
</feature>
<accession>A0ABW5V3V9</accession>
<evidence type="ECO:0000259" key="4">
    <source>
        <dbReference type="Pfam" id="PF02719"/>
    </source>
</evidence>
<dbReference type="Gene3D" id="3.40.50.720">
    <property type="entry name" value="NAD(P)-binding Rossmann-like Domain"/>
    <property type="match status" value="2"/>
</dbReference>
<gene>
    <name evidence="5" type="ORF">ACFSW7_13000</name>
</gene>
<evidence type="ECO:0000313" key="5">
    <source>
        <dbReference type="EMBL" id="MFD2759295.1"/>
    </source>
</evidence>
<evidence type="ECO:0000256" key="2">
    <source>
        <dbReference type="SAM" id="MobiDB-lite"/>
    </source>
</evidence>
<comment type="caution">
    <text evidence="5">The sequence shown here is derived from an EMBL/GenBank/DDBJ whole genome shotgun (WGS) entry which is preliminary data.</text>
</comment>
<dbReference type="InterPro" id="IPR051203">
    <property type="entry name" value="Polysaccharide_Synthase-Rel"/>
</dbReference>
<protein>
    <submittedName>
        <fullName evidence="5">Polysaccharide biosynthesis protein</fullName>
    </submittedName>
</protein>
<keyword evidence="6" id="KW-1185">Reference proteome</keyword>
<comment type="similarity">
    <text evidence="1">Belongs to the polysaccharide synthase family.</text>
</comment>
<feature type="transmembrane region" description="Helical" evidence="3">
    <location>
        <begin position="136"/>
        <end position="154"/>
    </location>
</feature>
<feature type="domain" description="Polysaccharide biosynthesis protein CapD-like" evidence="4">
    <location>
        <begin position="313"/>
        <end position="591"/>
    </location>
</feature>
<sequence>MRKTDIDEVEQPISESPETSESRQSIRAAALNWLSRFGAQYLVDVASWAFAITVAQILRFELDAGAIAWAQLAVIVAGVAVLQLGIGALTQLYRGRFGHGTFDEVRGVTLTTLLVGAVLAATVLVLGDPLNTPRTVGLISVPIALITMLATRWLKRVTTEARIHPSADAEPTLIFGAGDVGTELARRFTTEPDSAFRPVGFIDNDPAKRNLEAHRVRVQGTLDDLERIVRATGATTIVVAVANADTDLLGRVQCAAAELSLQVKVLPPIEQLLRQGELRSTDLRDLQIEDLLGRPPLDTHVENIAGYLVGRRVLVTGAGGSIGSELCAQIARFKPAELIMLDRDETGLQTTQLGIDGHGLLDTPDVVLADIRDPEALKQIFHDRRPEVVFHAAALKHLPMLEQYPDEGWKTNVLGTRNVLEAARSADVGVFINISTDKAANPTSVLGHSKRLAERLTAWMGRETGKPYLSVRFGNVIGSRGSMLPLFTRLIEEGRPLTVTHPDVTRYFMTIPEACQLVLQAGGIGNTGEVLILDMGEPVRILDIAKRMIAISGKDIEIVFTGLREGEKLHEELFDVFEANERPHHPKISHAQVEALAPLALDFDGWRARTHHAPRAPKPELQPQAQPAGKLVAVKAVAAP</sequence>
<organism evidence="5 6">
    <name type="scientific">Gulosibacter faecalis</name>
    <dbReference type="NCBI Taxonomy" id="272240"/>
    <lineage>
        <taxon>Bacteria</taxon>
        <taxon>Bacillati</taxon>
        <taxon>Actinomycetota</taxon>
        <taxon>Actinomycetes</taxon>
        <taxon>Micrococcales</taxon>
        <taxon>Microbacteriaceae</taxon>
        <taxon>Gulosibacter</taxon>
    </lineage>
</organism>
<proteinExistence type="inferred from homology"/>
<evidence type="ECO:0000256" key="3">
    <source>
        <dbReference type="SAM" id="Phobius"/>
    </source>
</evidence>
<evidence type="ECO:0000256" key="1">
    <source>
        <dbReference type="ARBA" id="ARBA00007430"/>
    </source>
</evidence>
<dbReference type="PANTHER" id="PTHR43318:SF1">
    <property type="entry name" value="POLYSACCHARIDE BIOSYNTHESIS PROTEIN EPSC-RELATED"/>
    <property type="match status" value="1"/>
</dbReference>
<dbReference type="Proteomes" id="UP001597492">
    <property type="component" value="Unassembled WGS sequence"/>
</dbReference>
<dbReference type="InterPro" id="IPR003869">
    <property type="entry name" value="Polysac_CapD-like"/>
</dbReference>
<dbReference type="InterPro" id="IPR036291">
    <property type="entry name" value="NAD(P)-bd_dom_sf"/>
</dbReference>
<name>A0ABW5V3V9_9MICO</name>
<dbReference type="Pfam" id="PF02719">
    <property type="entry name" value="Polysacc_synt_2"/>
    <property type="match status" value="1"/>
</dbReference>
<dbReference type="Pfam" id="PF13727">
    <property type="entry name" value="CoA_binding_3"/>
    <property type="match status" value="1"/>
</dbReference>
<dbReference type="SUPFAM" id="SSF51735">
    <property type="entry name" value="NAD(P)-binding Rossmann-fold domains"/>
    <property type="match status" value="2"/>
</dbReference>
<dbReference type="RefSeq" id="WP_019618809.1">
    <property type="nucleotide sequence ID" value="NZ_JBHUNE010000009.1"/>
</dbReference>
<reference evidence="6" key="1">
    <citation type="journal article" date="2019" name="Int. J. Syst. Evol. Microbiol.">
        <title>The Global Catalogue of Microorganisms (GCM) 10K type strain sequencing project: providing services to taxonomists for standard genome sequencing and annotation.</title>
        <authorList>
            <consortium name="The Broad Institute Genomics Platform"/>
            <consortium name="The Broad Institute Genome Sequencing Center for Infectious Disease"/>
            <person name="Wu L."/>
            <person name="Ma J."/>
        </authorList>
    </citation>
    <scope>NUCLEOTIDE SEQUENCE [LARGE SCALE GENOMIC DNA]</scope>
    <source>
        <strain evidence="6">TISTR 1514</strain>
    </source>
</reference>
<keyword evidence="3" id="KW-0472">Membrane</keyword>